<evidence type="ECO:0000259" key="2">
    <source>
        <dbReference type="PROSITE" id="PS50157"/>
    </source>
</evidence>
<keyword evidence="1" id="KW-0862">Zinc</keyword>
<dbReference type="PANTHER" id="PTHR47027:SF25">
    <property type="entry name" value="REVERSE TRANSCRIPTASE DOMAIN-CONTAINING PROTEIN"/>
    <property type="match status" value="1"/>
</dbReference>
<dbReference type="Gene3D" id="3.30.160.60">
    <property type="entry name" value="Classic Zinc Finger"/>
    <property type="match status" value="2"/>
</dbReference>
<dbReference type="InParanoid" id="A0A6J2YR54"/>
<dbReference type="InterPro" id="IPR013087">
    <property type="entry name" value="Znf_C2H2_type"/>
</dbReference>
<evidence type="ECO:0000313" key="3">
    <source>
        <dbReference type="Proteomes" id="UP000504635"/>
    </source>
</evidence>
<dbReference type="Pfam" id="PF00096">
    <property type="entry name" value="zf-C2H2"/>
    <property type="match status" value="2"/>
</dbReference>
<feature type="domain" description="C2H2-type" evidence="2">
    <location>
        <begin position="246"/>
        <end position="273"/>
    </location>
</feature>
<feature type="domain" description="C2H2-type" evidence="2">
    <location>
        <begin position="180"/>
        <end position="214"/>
    </location>
</feature>
<dbReference type="GO" id="GO:0008270">
    <property type="term" value="F:zinc ion binding"/>
    <property type="evidence" value="ECO:0007669"/>
    <property type="project" value="UniProtKB-KW"/>
</dbReference>
<dbReference type="InterPro" id="IPR036236">
    <property type="entry name" value="Znf_C2H2_sf"/>
</dbReference>
<dbReference type="OrthoDB" id="8050127at2759"/>
<dbReference type="Proteomes" id="UP000504635">
    <property type="component" value="Unplaced"/>
</dbReference>
<accession>A0A6J2YR54</accession>
<dbReference type="InterPro" id="IPR043502">
    <property type="entry name" value="DNA/RNA_pol_sf"/>
</dbReference>
<organism evidence="3 4">
    <name type="scientific">Sitophilus oryzae</name>
    <name type="common">Rice weevil</name>
    <name type="synonym">Curculio oryzae</name>
    <dbReference type="NCBI Taxonomy" id="7048"/>
    <lineage>
        <taxon>Eukaryota</taxon>
        <taxon>Metazoa</taxon>
        <taxon>Ecdysozoa</taxon>
        <taxon>Arthropoda</taxon>
        <taxon>Hexapoda</taxon>
        <taxon>Insecta</taxon>
        <taxon>Pterygota</taxon>
        <taxon>Neoptera</taxon>
        <taxon>Endopterygota</taxon>
        <taxon>Coleoptera</taxon>
        <taxon>Polyphaga</taxon>
        <taxon>Cucujiformia</taxon>
        <taxon>Curculionidae</taxon>
        <taxon>Dryophthorinae</taxon>
        <taxon>Sitophilus</taxon>
    </lineage>
</organism>
<protein>
    <submittedName>
        <fullName evidence="4">Zinc finger protein 708-like</fullName>
    </submittedName>
</protein>
<dbReference type="RefSeq" id="XP_030765792.1">
    <property type="nucleotide sequence ID" value="XM_030909932.1"/>
</dbReference>
<dbReference type="GO" id="GO:0071897">
    <property type="term" value="P:DNA biosynthetic process"/>
    <property type="evidence" value="ECO:0007669"/>
    <property type="project" value="UniProtKB-ARBA"/>
</dbReference>
<reference evidence="4" key="1">
    <citation type="submission" date="2025-08" db="UniProtKB">
        <authorList>
            <consortium name="RefSeq"/>
        </authorList>
    </citation>
    <scope>IDENTIFICATION</scope>
    <source>
        <tissue evidence="4">Gonads</tissue>
    </source>
</reference>
<keyword evidence="1" id="KW-0479">Metal-binding</keyword>
<dbReference type="AlphaFoldDB" id="A0A6J2YR54"/>
<dbReference type="SUPFAM" id="SSF57667">
    <property type="entry name" value="beta-beta-alpha zinc fingers"/>
    <property type="match status" value="2"/>
</dbReference>
<dbReference type="PROSITE" id="PS50157">
    <property type="entry name" value="ZINC_FINGER_C2H2_2"/>
    <property type="match status" value="3"/>
</dbReference>
<dbReference type="InterPro" id="IPR000477">
    <property type="entry name" value="RT_dom"/>
</dbReference>
<name>A0A6J2YR54_SITOR</name>
<proteinExistence type="predicted"/>
<evidence type="ECO:0000256" key="1">
    <source>
        <dbReference type="PROSITE-ProRule" id="PRU00042"/>
    </source>
</evidence>
<dbReference type="KEGG" id="soy:115889855"/>
<gene>
    <name evidence="4" type="primary">LOC115889855</name>
</gene>
<keyword evidence="3" id="KW-1185">Reference proteome</keyword>
<dbReference type="SMART" id="SM00355">
    <property type="entry name" value="ZnF_C2H2"/>
    <property type="match status" value="3"/>
</dbReference>
<dbReference type="SUPFAM" id="SSF56672">
    <property type="entry name" value="DNA/RNA polymerases"/>
    <property type="match status" value="1"/>
</dbReference>
<dbReference type="GeneID" id="115889855"/>
<feature type="domain" description="C2H2-type" evidence="2">
    <location>
        <begin position="290"/>
        <end position="317"/>
    </location>
</feature>
<sequence length="423" mass="49472">MAWEIADIKKTVNKIHVLLLASSYNIANIGNLPSEQWQLPLADNVSLESFEAFLKEDKNIELLSQRLYLCGGETVHKAIFSIMKKLLAKELAVLYSGSGKKGKLSFKKLNCHAAVIRYFWCNVCHRSYVHRRNWVSHVKFECQKPYRFFCDMCDYKAYRRQSHVVTTFVTPVKGRTRIVAICNDIKTFRCHCGKSYKQVHNLTRHKKYECGQIPKFVCNICGYAGFRNNVLKLHYMTKHKGLSSHFECRNCGKQYRHYKGLRRHISECGQEKKQKFWPFKEQRERVVMDLRCYKCGNTFTRVDNLKRHVKYICGVKPQFKCSYCPYASKHKLEDLDYADDLCIFSHSHSDMSQKLLRLQEEANNVGLQINVAKTKEMRSNTPNNQDLYLSNRAIERVDEFQYLGSMVHSDGGTEKDTEERKGF</sequence>
<keyword evidence="1" id="KW-0863">Zinc-finger</keyword>
<evidence type="ECO:0000313" key="4">
    <source>
        <dbReference type="RefSeq" id="XP_030765792.1"/>
    </source>
</evidence>
<dbReference type="Pfam" id="PF00078">
    <property type="entry name" value="RVT_1"/>
    <property type="match status" value="1"/>
</dbReference>
<dbReference type="PANTHER" id="PTHR47027">
    <property type="entry name" value="REVERSE TRANSCRIPTASE DOMAIN-CONTAINING PROTEIN"/>
    <property type="match status" value="1"/>
</dbReference>